<feature type="region of interest" description="Disordered" evidence="1">
    <location>
        <begin position="64"/>
        <end position="84"/>
    </location>
</feature>
<comment type="caution">
    <text evidence="2">The sequence shown here is derived from an EMBL/GenBank/DDBJ whole genome shotgun (WGS) entry which is preliminary data.</text>
</comment>
<reference evidence="3" key="1">
    <citation type="journal article" date="2019" name="Int. J. Syst. Evol. Microbiol.">
        <title>The Global Catalogue of Microorganisms (GCM) 10K type strain sequencing project: providing services to taxonomists for standard genome sequencing and annotation.</title>
        <authorList>
            <consortium name="The Broad Institute Genomics Platform"/>
            <consortium name="The Broad Institute Genome Sequencing Center for Infectious Disease"/>
            <person name="Wu L."/>
            <person name="Ma J."/>
        </authorList>
    </citation>
    <scope>NUCLEOTIDE SEQUENCE [LARGE SCALE GENOMIC DNA]</scope>
    <source>
        <strain evidence="3">JCM 16546</strain>
    </source>
</reference>
<sequence>MLAHVQVRVLADEVVLGAALVVRRAGVAVARSVLRAAHRCTSRVDDSNLADVRPRREGLDFVPGDSEAGIRTARETPDAGHAGRAGEAVDLAVERVSGPLTDDQTGESEVLALGLRGVLLEPVGESLVLEGVDVDVVHLFLLLRACFRPSS</sequence>
<evidence type="ECO:0000256" key="1">
    <source>
        <dbReference type="SAM" id="MobiDB-lite"/>
    </source>
</evidence>
<accession>A0ABP7BL75</accession>
<dbReference type="Proteomes" id="UP001410795">
    <property type="component" value="Unassembled WGS sequence"/>
</dbReference>
<organism evidence="2 3">
    <name type="scientific">Microbacterium marinilacus</name>
    <dbReference type="NCBI Taxonomy" id="415209"/>
    <lineage>
        <taxon>Bacteria</taxon>
        <taxon>Bacillati</taxon>
        <taxon>Actinomycetota</taxon>
        <taxon>Actinomycetes</taxon>
        <taxon>Micrococcales</taxon>
        <taxon>Microbacteriaceae</taxon>
        <taxon>Microbacterium</taxon>
    </lineage>
</organism>
<proteinExistence type="predicted"/>
<keyword evidence="3" id="KW-1185">Reference proteome</keyword>
<evidence type="ECO:0000313" key="3">
    <source>
        <dbReference type="Proteomes" id="UP001410795"/>
    </source>
</evidence>
<protein>
    <submittedName>
        <fullName evidence="2">Uncharacterized protein</fullName>
    </submittedName>
</protein>
<evidence type="ECO:0000313" key="2">
    <source>
        <dbReference type="EMBL" id="GAA3663549.1"/>
    </source>
</evidence>
<name>A0ABP7BL75_9MICO</name>
<dbReference type="EMBL" id="BAAAYV010000013">
    <property type="protein sequence ID" value="GAA3663549.1"/>
    <property type="molecule type" value="Genomic_DNA"/>
</dbReference>
<gene>
    <name evidence="2" type="ORF">GCM10022202_26710</name>
</gene>